<dbReference type="GO" id="GO:0005737">
    <property type="term" value="C:cytoplasm"/>
    <property type="evidence" value="ECO:0007669"/>
    <property type="project" value="UniProtKB-SubCell"/>
</dbReference>
<comment type="similarity">
    <text evidence="4">In the N-terminal section; belongs to the ubiquitin family.</text>
</comment>
<dbReference type="PANTHER" id="PTHR11006:SF4">
    <property type="entry name" value="PROTEIN ARGININE N-METHYLTRANSFERASE 7"/>
    <property type="match status" value="1"/>
</dbReference>
<dbReference type="Pfam" id="PF06325">
    <property type="entry name" value="PrmA"/>
    <property type="match status" value="1"/>
</dbReference>
<feature type="domain" description="Ubiquitin-like" evidence="18">
    <location>
        <begin position="1137"/>
        <end position="1197"/>
    </location>
</feature>
<dbReference type="Gene3D" id="3.40.50.150">
    <property type="entry name" value="Vaccinia Virus protein VP39"/>
    <property type="match status" value="2"/>
</dbReference>
<evidence type="ECO:0000256" key="10">
    <source>
        <dbReference type="ARBA" id="ARBA00022691"/>
    </source>
</evidence>
<dbReference type="SUPFAM" id="SSF54236">
    <property type="entry name" value="Ubiquitin-like"/>
    <property type="match status" value="1"/>
</dbReference>
<dbReference type="InterPro" id="IPR025799">
    <property type="entry name" value="Arg_MeTrfase"/>
</dbReference>
<dbReference type="InterPro" id="IPR029071">
    <property type="entry name" value="Ubiquitin-like_domsf"/>
</dbReference>
<dbReference type="InterPro" id="IPR019956">
    <property type="entry name" value="Ubiquitin_dom"/>
</dbReference>
<dbReference type="InterPro" id="IPR011332">
    <property type="entry name" value="Ribosomal_zn-bd"/>
</dbReference>
<evidence type="ECO:0000256" key="14">
    <source>
        <dbReference type="ARBA" id="ARBA00035124"/>
    </source>
</evidence>
<feature type="region of interest" description="Disordered" evidence="17">
    <location>
        <begin position="700"/>
        <end position="753"/>
    </location>
</feature>
<dbReference type="Pfam" id="PF00240">
    <property type="entry name" value="ubiquitin"/>
    <property type="match status" value="1"/>
</dbReference>
<keyword evidence="12" id="KW-0539">Nucleus</keyword>
<dbReference type="FunFam" id="3.40.50.150:FF:000071">
    <property type="entry name" value="Protein arginine N-methyltransferase 7"/>
    <property type="match status" value="1"/>
</dbReference>
<organism evidence="19 20">
    <name type="scientific">Setaria digitata</name>
    <dbReference type="NCBI Taxonomy" id="48799"/>
    <lineage>
        <taxon>Eukaryota</taxon>
        <taxon>Metazoa</taxon>
        <taxon>Ecdysozoa</taxon>
        <taxon>Nematoda</taxon>
        <taxon>Chromadorea</taxon>
        <taxon>Rhabditida</taxon>
        <taxon>Spirurina</taxon>
        <taxon>Spiruromorpha</taxon>
        <taxon>Filarioidea</taxon>
        <taxon>Setariidae</taxon>
        <taxon>Setaria</taxon>
    </lineage>
</organism>
<evidence type="ECO:0000256" key="16">
    <source>
        <dbReference type="PROSITE-ProRule" id="PRU01015"/>
    </source>
</evidence>
<evidence type="ECO:0000256" key="15">
    <source>
        <dbReference type="ARBA" id="ARBA00035298"/>
    </source>
</evidence>
<dbReference type="InterPro" id="IPR000626">
    <property type="entry name" value="Ubiquitin-like_dom"/>
</dbReference>
<evidence type="ECO:0000256" key="6">
    <source>
        <dbReference type="ARBA" id="ARBA00022490"/>
    </source>
</evidence>
<accession>A0A915PX23</accession>
<dbReference type="GO" id="GO:0042054">
    <property type="term" value="F:histone methyltransferase activity"/>
    <property type="evidence" value="ECO:0007669"/>
    <property type="project" value="TreeGrafter"/>
</dbReference>
<dbReference type="InterPro" id="IPR038587">
    <property type="entry name" value="Ribosomal_eL40_sf"/>
</dbReference>
<dbReference type="Pfam" id="PF01020">
    <property type="entry name" value="Ribosomal_L40e"/>
    <property type="match status" value="1"/>
</dbReference>
<dbReference type="GO" id="GO:0005634">
    <property type="term" value="C:nucleus"/>
    <property type="evidence" value="ECO:0007669"/>
    <property type="project" value="UniProtKB-SubCell"/>
</dbReference>
<keyword evidence="11" id="KW-0689">Ribosomal protein</keyword>
<dbReference type="SMART" id="SM00213">
    <property type="entry name" value="UBQ"/>
    <property type="match status" value="1"/>
</dbReference>
<keyword evidence="6" id="KW-0963">Cytoplasm</keyword>
<evidence type="ECO:0000256" key="3">
    <source>
        <dbReference type="ARBA" id="ARBA00004496"/>
    </source>
</evidence>
<dbReference type="FunFam" id="3.10.20.90:FF:000160">
    <property type="entry name" value="Polyubiquitin-C"/>
    <property type="match status" value="1"/>
</dbReference>
<dbReference type="Proteomes" id="UP000887581">
    <property type="component" value="Unplaced"/>
</dbReference>
<dbReference type="PROSITE" id="PS51678">
    <property type="entry name" value="SAM_MT_PRMT"/>
    <property type="match status" value="1"/>
</dbReference>
<dbReference type="AlphaFoldDB" id="A0A915PX23"/>
<dbReference type="InterPro" id="IPR019954">
    <property type="entry name" value="Ubiquitin_CS"/>
</dbReference>
<dbReference type="GO" id="GO:0032259">
    <property type="term" value="P:methylation"/>
    <property type="evidence" value="ECO:0007669"/>
    <property type="project" value="UniProtKB-KW"/>
</dbReference>
<dbReference type="PROSITE" id="PS50053">
    <property type="entry name" value="UBIQUITIN_2"/>
    <property type="match status" value="1"/>
</dbReference>
<dbReference type="SMART" id="SM01377">
    <property type="entry name" value="Ribosomal_L40e"/>
    <property type="match status" value="1"/>
</dbReference>
<dbReference type="Gene3D" id="2.70.160.11">
    <property type="entry name" value="Hnrnp arginine n-methyltransferase1"/>
    <property type="match status" value="2"/>
</dbReference>
<dbReference type="GO" id="GO:0006412">
    <property type="term" value="P:translation"/>
    <property type="evidence" value="ECO:0007669"/>
    <property type="project" value="InterPro"/>
</dbReference>
<comment type="similarity">
    <text evidence="5">In the C-terminal section; belongs to the eukaryotic ribosomal protein eL40 family.</text>
</comment>
<dbReference type="Gene3D" id="4.10.1060.50">
    <property type="match status" value="1"/>
</dbReference>
<dbReference type="InterPro" id="IPR029063">
    <property type="entry name" value="SAM-dependent_MTases_sf"/>
</dbReference>
<dbReference type="InterPro" id="IPR001975">
    <property type="entry name" value="Ribosomal_eL40_dom"/>
</dbReference>
<comment type="function">
    <text evidence="1">Component of the 60S subunit of the ribosome.</text>
</comment>
<comment type="subunit">
    <text evidence="14">Part of the 60S ribosomal subunit.</text>
</comment>
<dbReference type="PRINTS" id="PR00348">
    <property type="entry name" value="UBIQUITIN"/>
</dbReference>
<dbReference type="PANTHER" id="PTHR11006">
    <property type="entry name" value="PROTEIN ARGININE N-METHYLTRANSFERASE"/>
    <property type="match status" value="1"/>
</dbReference>
<dbReference type="GO" id="GO:1990904">
    <property type="term" value="C:ribonucleoprotein complex"/>
    <property type="evidence" value="ECO:0007669"/>
    <property type="project" value="UniProtKB-KW"/>
</dbReference>
<evidence type="ECO:0000256" key="11">
    <source>
        <dbReference type="ARBA" id="ARBA00022980"/>
    </source>
</evidence>
<evidence type="ECO:0000256" key="17">
    <source>
        <dbReference type="SAM" id="MobiDB-lite"/>
    </source>
</evidence>
<feature type="compositionally biased region" description="Basic residues" evidence="17">
    <location>
        <begin position="741"/>
        <end position="753"/>
    </location>
</feature>
<evidence type="ECO:0000256" key="5">
    <source>
        <dbReference type="ARBA" id="ARBA00010570"/>
    </source>
</evidence>
<evidence type="ECO:0000313" key="20">
    <source>
        <dbReference type="WBParaSite" id="sdigi.contig523.g8806.t1"/>
    </source>
</evidence>
<dbReference type="CDD" id="cd01803">
    <property type="entry name" value="Ubl_ubiquitin"/>
    <property type="match status" value="1"/>
</dbReference>
<dbReference type="GO" id="GO:0016274">
    <property type="term" value="F:protein-arginine N-methyltransferase activity"/>
    <property type="evidence" value="ECO:0007669"/>
    <property type="project" value="InterPro"/>
</dbReference>
<name>A0A915PX23_9BILA</name>
<dbReference type="Pfam" id="PF22528">
    <property type="entry name" value="PRMT_C"/>
    <property type="match status" value="1"/>
</dbReference>
<dbReference type="WBParaSite" id="sdigi.contig523.g8806.t1">
    <property type="protein sequence ID" value="sdigi.contig523.g8806.t1"/>
    <property type="gene ID" value="sdigi.contig523.g8806"/>
</dbReference>
<dbReference type="FunFam" id="4.10.1060.50:FF:000001">
    <property type="entry name" value="ubiquitin-60S ribosomal protein L40"/>
    <property type="match status" value="1"/>
</dbReference>
<evidence type="ECO:0000256" key="12">
    <source>
        <dbReference type="ARBA" id="ARBA00023242"/>
    </source>
</evidence>
<proteinExistence type="inferred from homology"/>
<dbReference type="GO" id="GO:0005840">
    <property type="term" value="C:ribosome"/>
    <property type="evidence" value="ECO:0007669"/>
    <property type="project" value="UniProtKB-KW"/>
</dbReference>
<evidence type="ECO:0000313" key="19">
    <source>
        <dbReference type="Proteomes" id="UP000887581"/>
    </source>
</evidence>
<keyword evidence="8 16" id="KW-0489">Methyltransferase</keyword>
<evidence type="ECO:0000256" key="13">
    <source>
        <dbReference type="ARBA" id="ARBA00023274"/>
    </source>
</evidence>
<sequence length="1249" mass="139979">MIDDIKVLEEMFLETIDPITGQQTWKVADEDYDVAQEIARSGFGDMIHDFERNQKYELGLISVINELKGKKEKIHVLDIGAGTGLLSMMAIRAGADSVTALEMLKPMATCAEEIVRKNGYEGQIRLIATRSTELTDEEISTIEKGNVIVAEVFDTELIGEGALRTFKEAHQKLVKPGCRVVPSSARVWLVPVQSDFLMRFHRLPSRSLKVPESSKCCPGAGSIHDIHLSEVPEEKICVLAEPFIAFSFNFEDGPSIKFNETTIKTFVPKSDGTFEAILMWWELDMDGTGQNILSTAPKWWNKEAKWRDHWVQGVYYLPQSVQVQKNKPFSLQCSHDEFSFWFALPKNNDSYISEPNYCRCKTHVACSRTAIYRLNELDEDVGFHNFLKQNFTGKSVVSLDDGSLMSLLLAKYARIVRIIEPNVHFMGVISAYIAENNIKNVHISDDDSSIPYNEVDVIVSEPFYLFSFLPWHNLCFWYMAHKVLKSRDSKNLPVSPKEGVMYAMPVKFDDLWKIAAPFGTVQNFDLTPFDDVISKARSAVDAMVEPQPLWEYSSIVTGKAVTVARFDFNLHPAHASFVAQITPSMIGTNAIIFWMDWLHDGCRLTSGLLNNPEIGERPNWSISHRQGELSSVDKERKYKDYGEQQQLRIPRTLGRQSLSEVTIFDSRRSRRRGAVAVNGHQSVVPQTLVDSLHFLNNNSRQTNIPFERGAKENPSSRNRISYRKSRRQRSEIPPLTDHQQHYQHHYHHLSRLQPRIRKSVLSNYGKSSTGQVSSEAMERDELMEGHRFSRAARDNDQQNYYQQQSGGSLPERLPHHSLQLERAKLLTDERYPNAKFPAASFGRSHASNIRDISSGFFPLSGYGSAFTGISSPAFYLPSQTASRTSGFYIPVQGAVTGPGATSGFLPPTYYPLNQFAPGADAMSRFYSPSMIASGTAPSAIYPPPQIAAPGFGFYPRAQVASGNGLPPHAFYPPSSTIAGIGAQSGLLARSTPAPLLSRFYPLSQSASGISPFFSTHHPYDEKTDQPLAQSQGIILPITEPPPVSSEIFGSVSSASTSAATTAASPTLIDGIKSSSQQKFIEQQWMQPQHGTISQDRISSRSDLYTSVPSSESFEFTPQFSMPIVRLFGGLFVHNHDEVESSDTIENVKAKIQDKEGIPPDQQRLIFAGKQLEDGRTLSDYNIQKESTLHLVLRLRGGIIEPSLRQLAQKYNCEKQICRKCYARLPPRATNCRKKKCGHSNDLRVKKKLK</sequence>
<protein>
    <recommendedName>
        <fullName evidence="15">Ubiquitin-ribosomal protein eL40 fusion protein</fullName>
    </recommendedName>
</protein>
<keyword evidence="13" id="KW-0687">Ribonucleoprotein</keyword>
<dbReference type="InterPro" id="IPR055135">
    <property type="entry name" value="PRMT_dom"/>
</dbReference>
<dbReference type="CDD" id="cd02440">
    <property type="entry name" value="AdoMet_MTases"/>
    <property type="match status" value="1"/>
</dbReference>
<evidence type="ECO:0000256" key="8">
    <source>
        <dbReference type="ARBA" id="ARBA00022603"/>
    </source>
</evidence>
<keyword evidence="10 16" id="KW-0949">S-adenosyl-L-methionine</keyword>
<evidence type="ECO:0000259" key="18">
    <source>
        <dbReference type="PROSITE" id="PS50053"/>
    </source>
</evidence>
<dbReference type="Gene3D" id="3.10.20.90">
    <property type="entry name" value="Phosphatidylinositol 3-kinase Catalytic Subunit, Chain A, domain 1"/>
    <property type="match status" value="1"/>
</dbReference>
<comment type="subcellular location">
    <subcellularLocation>
        <location evidence="3">Cytoplasm</location>
    </subcellularLocation>
    <subcellularLocation>
        <location evidence="2">Nucleus</location>
    </subcellularLocation>
</comment>
<reference evidence="20" key="1">
    <citation type="submission" date="2022-11" db="UniProtKB">
        <authorList>
            <consortium name="WormBaseParasite"/>
        </authorList>
    </citation>
    <scope>IDENTIFICATION</scope>
</reference>
<evidence type="ECO:0000256" key="4">
    <source>
        <dbReference type="ARBA" id="ARBA00008373"/>
    </source>
</evidence>
<keyword evidence="7" id="KW-1017">Isopeptide bond</keyword>
<keyword evidence="9 16" id="KW-0808">Transferase</keyword>
<evidence type="ECO:0000256" key="7">
    <source>
        <dbReference type="ARBA" id="ARBA00022499"/>
    </source>
</evidence>
<evidence type="ECO:0000256" key="1">
    <source>
        <dbReference type="ARBA" id="ARBA00002241"/>
    </source>
</evidence>
<evidence type="ECO:0000256" key="9">
    <source>
        <dbReference type="ARBA" id="ARBA00022679"/>
    </source>
</evidence>
<evidence type="ECO:0000256" key="2">
    <source>
        <dbReference type="ARBA" id="ARBA00004123"/>
    </source>
</evidence>
<dbReference type="SUPFAM" id="SSF57829">
    <property type="entry name" value="Zn-binding ribosomal proteins"/>
    <property type="match status" value="1"/>
</dbReference>
<keyword evidence="19" id="KW-1185">Reference proteome</keyword>
<dbReference type="SUPFAM" id="SSF53335">
    <property type="entry name" value="S-adenosyl-L-methionine-dependent methyltransferases"/>
    <property type="match status" value="2"/>
</dbReference>
<dbReference type="PROSITE" id="PS00299">
    <property type="entry name" value="UBIQUITIN_1"/>
    <property type="match status" value="1"/>
</dbReference>
<dbReference type="GO" id="GO:0003735">
    <property type="term" value="F:structural constituent of ribosome"/>
    <property type="evidence" value="ECO:0007669"/>
    <property type="project" value="InterPro"/>
</dbReference>